<evidence type="ECO:0000259" key="4">
    <source>
        <dbReference type="PROSITE" id="PS50010"/>
    </source>
</evidence>
<dbReference type="InterPro" id="IPR000219">
    <property type="entry name" value="DH_dom"/>
</dbReference>
<dbReference type="PROSITE" id="PS51745">
    <property type="entry name" value="PB1"/>
    <property type="match status" value="1"/>
</dbReference>
<dbReference type="SUPFAM" id="SSF48065">
    <property type="entry name" value="DBL homology domain (DH-domain)"/>
    <property type="match status" value="1"/>
</dbReference>
<dbReference type="SMART" id="SM00233">
    <property type="entry name" value="PH"/>
    <property type="match status" value="1"/>
</dbReference>
<dbReference type="InterPro" id="IPR033511">
    <property type="entry name" value="Cdc24/Scd1_PH_dom"/>
</dbReference>
<feature type="coiled-coil region" evidence="1">
    <location>
        <begin position="370"/>
        <end position="403"/>
    </location>
</feature>
<feature type="compositionally biased region" description="Polar residues" evidence="2">
    <location>
        <begin position="523"/>
        <end position="553"/>
    </location>
</feature>
<dbReference type="CDD" id="cd13246">
    <property type="entry name" value="PH_Scd1"/>
    <property type="match status" value="1"/>
</dbReference>
<dbReference type="InParanoid" id="A0A1X2H1C7"/>
<dbReference type="Gene3D" id="1.10.418.10">
    <property type="entry name" value="Calponin-like domain"/>
    <property type="match status" value="1"/>
</dbReference>
<dbReference type="SUPFAM" id="SSF54277">
    <property type="entry name" value="CAD &amp; PB1 domains"/>
    <property type="match status" value="1"/>
</dbReference>
<feature type="domain" description="PB1" evidence="5">
    <location>
        <begin position="802"/>
        <end position="886"/>
    </location>
</feature>
<dbReference type="InterPro" id="IPR010481">
    <property type="entry name" value="Cdc24/Scd1_N"/>
</dbReference>
<dbReference type="FunCoup" id="A0A1X2H1C7">
    <property type="interactions" value="84"/>
</dbReference>
<dbReference type="PROSITE" id="PS00741">
    <property type="entry name" value="DH_1"/>
    <property type="match status" value="1"/>
</dbReference>
<comment type="caution">
    <text evidence="6">The sequence shown here is derived from an EMBL/GenBank/DDBJ whole genome shotgun (WGS) entry which is preliminary data.</text>
</comment>
<dbReference type="SUPFAM" id="SSF50729">
    <property type="entry name" value="PH domain-like"/>
    <property type="match status" value="1"/>
</dbReference>
<evidence type="ECO:0000259" key="3">
    <source>
        <dbReference type="PROSITE" id="PS50003"/>
    </source>
</evidence>
<dbReference type="CDD" id="cd00014">
    <property type="entry name" value="CH_SF"/>
    <property type="match status" value="1"/>
</dbReference>
<dbReference type="SMART" id="SM00325">
    <property type="entry name" value="RhoGEF"/>
    <property type="match status" value="1"/>
</dbReference>
<feature type="compositionally biased region" description="Acidic residues" evidence="2">
    <location>
        <begin position="557"/>
        <end position="577"/>
    </location>
</feature>
<dbReference type="GO" id="GO:0043332">
    <property type="term" value="C:mating projection tip"/>
    <property type="evidence" value="ECO:0007669"/>
    <property type="project" value="TreeGrafter"/>
</dbReference>
<evidence type="ECO:0000256" key="1">
    <source>
        <dbReference type="SAM" id="Coils"/>
    </source>
</evidence>
<dbReference type="InterPro" id="IPR001849">
    <property type="entry name" value="PH_domain"/>
</dbReference>
<dbReference type="GO" id="GO:0005634">
    <property type="term" value="C:nucleus"/>
    <property type="evidence" value="ECO:0007669"/>
    <property type="project" value="TreeGrafter"/>
</dbReference>
<dbReference type="GO" id="GO:0031106">
    <property type="term" value="P:septin ring organization"/>
    <property type="evidence" value="ECO:0007669"/>
    <property type="project" value="TreeGrafter"/>
</dbReference>
<keyword evidence="1" id="KW-0175">Coiled coil</keyword>
<dbReference type="Pfam" id="PF00564">
    <property type="entry name" value="PB1"/>
    <property type="match status" value="1"/>
</dbReference>
<dbReference type="PROSITE" id="PS50003">
    <property type="entry name" value="PH_DOMAIN"/>
    <property type="match status" value="1"/>
</dbReference>
<dbReference type="STRING" id="13706.A0A1X2H1C7"/>
<dbReference type="InterPro" id="IPR053793">
    <property type="entry name" value="PB1-like"/>
</dbReference>
<dbReference type="EMBL" id="MCGN01000011">
    <property type="protein sequence ID" value="ORY91149.1"/>
    <property type="molecule type" value="Genomic_DNA"/>
</dbReference>
<dbReference type="Pfam" id="PF15411">
    <property type="entry name" value="PH_10"/>
    <property type="match status" value="1"/>
</dbReference>
<keyword evidence="7" id="KW-1185">Reference proteome</keyword>
<dbReference type="GO" id="GO:0005737">
    <property type="term" value="C:cytoplasm"/>
    <property type="evidence" value="ECO:0007669"/>
    <property type="project" value="TreeGrafter"/>
</dbReference>
<feature type="compositionally biased region" description="Pro residues" evidence="2">
    <location>
        <begin position="633"/>
        <end position="647"/>
    </location>
</feature>
<feature type="region of interest" description="Disordered" evidence="2">
    <location>
        <begin position="682"/>
        <end position="740"/>
    </location>
</feature>
<sequence>MAALALKRRTPSMGTLPTVANISVVDTPLPTPLPTATKPTQVSSLYHTCRSVLDRLALVDGMADYLEADMLSLLPASSPSSSEPSTPTNGDPLSKLWTICRRGSPLCNLFNALNTEKTLKVDGNPNLNQVNTCKASVYHFIVACRDQLKFTEDELFTITDLYQDDTNGFVKVVNTVDKILILLEQNGVISVRSSDRNSDPNAPKDTRDKVVLELLETERKYVQDLEILQNYMRELQAQKILSPDTIHYLFGNLNNLVDFQRRFLIQLEDHGTKIPEEQRFCLLFEQMEDAFSVYEPYCSNYYSAQDLVVQETPKLQKLADILNPTYELPSMLIKPVQRICKYPLLLSQLIKTTNSEWPYYAEMQDGLEAIKRVTEKVNETQRKHENVQAVEELKRRIDDQSEQDVDASGALLLQGKITMLSNDNERELQLFLFEKRLLICKEHKDANKNRLTKTNTLSIKKKRRGSLQAKGKIYTNRIVSIQNRSQPGVWALMVEFKDKEIERFILKFRNEEQLKLWETTLNKTRSQPKSHVPNTHLLSMSSPSTPTHTNSDIASYIDDEDEDEDEEDDYEEDEDDFNTARSRSNSLSAQQVLNGMRPNMLRKSSQDAATWKANNGNANGGRSMPGMNLSPLPRTPDYPASPPPSSPSSPSSRASTSSAASSWHRRNDDASPLVDIASKFMTSDMPPDEYRPAPIGRSQSHSAAAPGMPPVPTQQQQQQQQQQPPMPLHHTRVRSQSSPNIHKNAQQWEQMPQVPINSRTLYTKANSDRANGPAAPRLSEMASSLQSQIDRVVSAVPNSPGTFKVKLSYNDGIYVIVVPEEIGFAELMERVEKKIRLVANLKQTDILRLKYQDEDGDLITINSDDDVQMAFENRSAHSAVNLFVTV</sequence>
<evidence type="ECO:0008006" key="8">
    <source>
        <dbReference type="Google" id="ProtNLM"/>
    </source>
</evidence>
<evidence type="ECO:0000313" key="7">
    <source>
        <dbReference type="Proteomes" id="UP000242180"/>
    </source>
</evidence>
<dbReference type="GO" id="GO:0005085">
    <property type="term" value="F:guanyl-nucleotide exchange factor activity"/>
    <property type="evidence" value="ECO:0007669"/>
    <property type="project" value="InterPro"/>
</dbReference>
<dbReference type="GO" id="GO:0000935">
    <property type="term" value="C:division septum"/>
    <property type="evidence" value="ECO:0007669"/>
    <property type="project" value="TreeGrafter"/>
</dbReference>
<feature type="compositionally biased region" description="Polar residues" evidence="2">
    <location>
        <begin position="602"/>
        <end position="617"/>
    </location>
</feature>
<protein>
    <recommendedName>
        <fullName evidence="8">CDC24 calponin</fullName>
    </recommendedName>
</protein>
<feature type="region of interest" description="Disordered" evidence="2">
    <location>
        <begin position="523"/>
        <end position="670"/>
    </location>
</feature>
<dbReference type="InterPro" id="IPR000270">
    <property type="entry name" value="PB1_dom"/>
</dbReference>
<feature type="domain" description="PH" evidence="3">
    <location>
        <begin position="404"/>
        <end position="526"/>
    </location>
</feature>
<dbReference type="PANTHER" id="PTHR47339:SF1">
    <property type="entry name" value="CELL DIVISION CONTROL PROTEIN 24"/>
    <property type="match status" value="1"/>
</dbReference>
<dbReference type="AlphaFoldDB" id="A0A1X2H1C7"/>
<dbReference type="Pfam" id="PF06395">
    <property type="entry name" value="CDC24"/>
    <property type="match status" value="1"/>
</dbReference>
<evidence type="ECO:0000256" key="2">
    <source>
        <dbReference type="SAM" id="MobiDB-lite"/>
    </source>
</evidence>
<dbReference type="Gene3D" id="1.20.900.10">
    <property type="entry name" value="Dbl homology (DH) domain"/>
    <property type="match status" value="1"/>
</dbReference>
<dbReference type="PANTHER" id="PTHR47339">
    <property type="entry name" value="CELL DIVISION CONTROL PROTEIN 24"/>
    <property type="match status" value="1"/>
</dbReference>
<dbReference type="InterPro" id="IPR053026">
    <property type="entry name" value="CDC42_GEF"/>
</dbReference>
<dbReference type="InterPro" id="IPR035899">
    <property type="entry name" value="DBL_dom_sf"/>
</dbReference>
<feature type="compositionally biased region" description="Low complexity" evidence="2">
    <location>
        <begin position="648"/>
        <end position="662"/>
    </location>
</feature>
<feature type="compositionally biased region" description="Polar residues" evidence="2">
    <location>
        <begin position="579"/>
        <end position="593"/>
    </location>
</feature>
<evidence type="ECO:0000259" key="5">
    <source>
        <dbReference type="PROSITE" id="PS51745"/>
    </source>
</evidence>
<organism evidence="6 7">
    <name type="scientific">Syncephalastrum racemosum</name>
    <name type="common">Filamentous fungus</name>
    <dbReference type="NCBI Taxonomy" id="13706"/>
    <lineage>
        <taxon>Eukaryota</taxon>
        <taxon>Fungi</taxon>
        <taxon>Fungi incertae sedis</taxon>
        <taxon>Mucoromycota</taxon>
        <taxon>Mucoromycotina</taxon>
        <taxon>Mucoromycetes</taxon>
        <taxon>Mucorales</taxon>
        <taxon>Syncephalastraceae</taxon>
        <taxon>Syncephalastrum</taxon>
    </lineage>
</organism>
<dbReference type="OMA" id="QPIYPRQ"/>
<dbReference type="GO" id="GO:0035556">
    <property type="term" value="P:intracellular signal transduction"/>
    <property type="evidence" value="ECO:0007669"/>
    <property type="project" value="InterPro"/>
</dbReference>
<dbReference type="InterPro" id="IPR001331">
    <property type="entry name" value="GDS_CDC24_CS"/>
</dbReference>
<dbReference type="InterPro" id="IPR011993">
    <property type="entry name" value="PH-like_dom_sf"/>
</dbReference>
<reference evidence="6 7" key="1">
    <citation type="submission" date="2016-07" db="EMBL/GenBank/DDBJ databases">
        <title>Pervasive Adenine N6-methylation of Active Genes in Fungi.</title>
        <authorList>
            <consortium name="DOE Joint Genome Institute"/>
            <person name="Mondo S.J."/>
            <person name="Dannebaum R.O."/>
            <person name="Kuo R.C."/>
            <person name="Labutti K."/>
            <person name="Haridas S."/>
            <person name="Kuo A."/>
            <person name="Salamov A."/>
            <person name="Ahrendt S.R."/>
            <person name="Lipzen A."/>
            <person name="Sullivan W."/>
            <person name="Andreopoulos W.B."/>
            <person name="Clum A."/>
            <person name="Lindquist E."/>
            <person name="Daum C."/>
            <person name="Ramamoorthy G.K."/>
            <person name="Gryganskyi A."/>
            <person name="Culley D."/>
            <person name="Magnuson J.K."/>
            <person name="James T.Y."/>
            <person name="O'Malley M.A."/>
            <person name="Stajich J.E."/>
            <person name="Spatafora J.W."/>
            <person name="Visel A."/>
            <person name="Grigoriev I.V."/>
        </authorList>
    </citation>
    <scope>NUCLEOTIDE SEQUENCE [LARGE SCALE GENOMIC DNA]</scope>
    <source>
        <strain evidence="6 7">NRRL 2496</strain>
    </source>
</reference>
<dbReference type="Pfam" id="PF00621">
    <property type="entry name" value="RhoGEF"/>
    <property type="match status" value="1"/>
</dbReference>
<dbReference type="CDD" id="cd05992">
    <property type="entry name" value="PB1"/>
    <property type="match status" value="1"/>
</dbReference>
<dbReference type="Gene3D" id="2.30.29.30">
    <property type="entry name" value="Pleckstrin-homology domain (PH domain)/Phosphotyrosine-binding domain (PTB)"/>
    <property type="match status" value="1"/>
</dbReference>
<feature type="domain" description="DH" evidence="4">
    <location>
        <begin position="206"/>
        <end position="380"/>
    </location>
</feature>
<proteinExistence type="predicted"/>
<dbReference type="PROSITE" id="PS50010">
    <property type="entry name" value="DH_2"/>
    <property type="match status" value="1"/>
</dbReference>
<feature type="compositionally biased region" description="Low complexity" evidence="2">
    <location>
        <begin position="714"/>
        <end position="723"/>
    </location>
</feature>
<gene>
    <name evidence="6" type="ORF">BCR43DRAFT_566715</name>
</gene>
<evidence type="ECO:0000313" key="6">
    <source>
        <dbReference type="EMBL" id="ORY91149.1"/>
    </source>
</evidence>
<accession>A0A1X2H1C7</accession>
<dbReference type="Proteomes" id="UP000242180">
    <property type="component" value="Unassembled WGS sequence"/>
</dbReference>
<dbReference type="Gene3D" id="3.10.20.90">
    <property type="entry name" value="Phosphatidylinositol 3-kinase Catalytic Subunit, Chain A, domain 1"/>
    <property type="match status" value="1"/>
</dbReference>
<dbReference type="GO" id="GO:0030010">
    <property type="term" value="P:establishment of cell polarity"/>
    <property type="evidence" value="ECO:0007669"/>
    <property type="project" value="TreeGrafter"/>
</dbReference>
<dbReference type="InterPro" id="IPR036872">
    <property type="entry name" value="CH_dom_sf"/>
</dbReference>
<dbReference type="CDD" id="cd00160">
    <property type="entry name" value="RhoGEF"/>
    <property type="match status" value="1"/>
</dbReference>
<name>A0A1X2H1C7_SYNRA</name>
<dbReference type="SMART" id="SM00666">
    <property type="entry name" value="PB1"/>
    <property type="match status" value="1"/>
</dbReference>
<dbReference type="OrthoDB" id="1594986at2759"/>